<reference evidence="2 3" key="1">
    <citation type="journal article" date="2017" name="Mol. Biol. Evol.">
        <title>The 4-celled Tetrabaena socialis nuclear genome reveals the essential components for genetic control of cell number at the origin of multicellularity in the volvocine lineage.</title>
        <authorList>
            <person name="Featherston J."/>
            <person name="Arakaki Y."/>
            <person name="Hanschen E.R."/>
            <person name="Ferris P.J."/>
            <person name="Michod R.E."/>
            <person name="Olson B.J.S.C."/>
            <person name="Nozaki H."/>
            <person name="Durand P.M."/>
        </authorList>
    </citation>
    <scope>NUCLEOTIDE SEQUENCE [LARGE SCALE GENOMIC DNA]</scope>
    <source>
        <strain evidence="2 3">NIES-571</strain>
    </source>
</reference>
<dbReference type="EMBL" id="PGGS01000466">
    <property type="protein sequence ID" value="PNH03755.1"/>
    <property type="molecule type" value="Genomic_DNA"/>
</dbReference>
<organism evidence="2 3">
    <name type="scientific">Tetrabaena socialis</name>
    <dbReference type="NCBI Taxonomy" id="47790"/>
    <lineage>
        <taxon>Eukaryota</taxon>
        <taxon>Viridiplantae</taxon>
        <taxon>Chlorophyta</taxon>
        <taxon>core chlorophytes</taxon>
        <taxon>Chlorophyceae</taxon>
        <taxon>CS clade</taxon>
        <taxon>Chlamydomonadales</taxon>
        <taxon>Tetrabaenaceae</taxon>
        <taxon>Tetrabaena</taxon>
    </lineage>
</organism>
<dbReference type="Proteomes" id="UP000236333">
    <property type="component" value="Unassembled WGS sequence"/>
</dbReference>
<dbReference type="AlphaFoldDB" id="A0A2J8A0G3"/>
<keyword evidence="3" id="KW-1185">Reference proteome</keyword>
<evidence type="ECO:0000313" key="1">
    <source>
        <dbReference type="EMBL" id="PNH03755.1"/>
    </source>
</evidence>
<evidence type="ECO:0000313" key="2">
    <source>
        <dbReference type="EMBL" id="PNH06021.1"/>
    </source>
</evidence>
<protein>
    <submittedName>
        <fullName evidence="2">Uncharacterized protein</fullName>
    </submittedName>
</protein>
<dbReference type="EMBL" id="PGGS01000264">
    <property type="protein sequence ID" value="PNH06021.1"/>
    <property type="molecule type" value="Genomic_DNA"/>
</dbReference>
<proteinExistence type="predicted"/>
<name>A0A2J8A0G3_9CHLO</name>
<comment type="caution">
    <text evidence="2">The sequence shown here is derived from an EMBL/GenBank/DDBJ whole genome shotgun (WGS) entry which is preliminary data.</text>
</comment>
<evidence type="ECO:0000313" key="3">
    <source>
        <dbReference type="Proteomes" id="UP000236333"/>
    </source>
</evidence>
<gene>
    <name evidence="2" type="ORF">TSOC_007687</name>
    <name evidence="1" type="ORF">TSOC_010161</name>
</gene>
<sequence>MGLSLPMEQKARWGAQTITTRAVAQTLDIVLYVWQAAAGSEPSAGRWQGSFSVMFTNNWGTDQFLCLDQVKVY</sequence>
<accession>A0A2J8A0G3</accession>